<dbReference type="EMBL" id="NHTK01000149">
    <property type="protein sequence ID" value="PPR08116.1"/>
    <property type="molecule type" value="Genomic_DNA"/>
</dbReference>
<keyword evidence="4" id="KW-1185">Reference proteome</keyword>
<evidence type="ECO:0000313" key="4">
    <source>
        <dbReference type="Proteomes" id="UP000284842"/>
    </source>
</evidence>
<feature type="compositionally biased region" description="Polar residues" evidence="1">
    <location>
        <begin position="28"/>
        <end position="39"/>
    </location>
</feature>
<comment type="caution">
    <text evidence="3">The sequence shown here is derived from an EMBL/GenBank/DDBJ whole genome shotgun (WGS) entry which is preliminary data.</text>
</comment>
<organism evidence="3 4">
    <name type="scientific">Panaeolus cyanescens</name>
    <dbReference type="NCBI Taxonomy" id="181874"/>
    <lineage>
        <taxon>Eukaryota</taxon>
        <taxon>Fungi</taxon>
        <taxon>Dikarya</taxon>
        <taxon>Basidiomycota</taxon>
        <taxon>Agaricomycotina</taxon>
        <taxon>Agaricomycetes</taxon>
        <taxon>Agaricomycetidae</taxon>
        <taxon>Agaricales</taxon>
        <taxon>Agaricineae</taxon>
        <taxon>Galeropsidaceae</taxon>
        <taxon>Panaeolus</taxon>
    </lineage>
</organism>
<dbReference type="STRING" id="181874.A0A409YYL8"/>
<protein>
    <recommendedName>
        <fullName evidence="2">CxC2-like cysteine cluster KDZ transposase-associated domain-containing protein</fullName>
    </recommendedName>
</protein>
<dbReference type="PANTHER" id="PTHR33104:SF2">
    <property type="entry name" value="CXC3 LIKE CYSTEINE CLUSTER DOMAIN-CONTAINING PROTEIN"/>
    <property type="match status" value="1"/>
</dbReference>
<feature type="domain" description="CxC2-like cysteine cluster KDZ transposase-associated" evidence="2">
    <location>
        <begin position="229"/>
        <end position="331"/>
    </location>
</feature>
<dbReference type="PANTHER" id="PTHR33104">
    <property type="entry name" value="SI:DKEY-29D5.2"/>
    <property type="match status" value="1"/>
</dbReference>
<feature type="region of interest" description="Disordered" evidence="1">
    <location>
        <begin position="1"/>
        <end position="140"/>
    </location>
</feature>
<dbReference type="AlphaFoldDB" id="A0A409YYL8"/>
<proteinExistence type="predicted"/>
<dbReference type="OrthoDB" id="2804062at2759"/>
<dbReference type="Pfam" id="PF18758">
    <property type="entry name" value="KDZ"/>
    <property type="match status" value="1"/>
</dbReference>
<feature type="region of interest" description="Disordered" evidence="1">
    <location>
        <begin position="1048"/>
        <end position="1069"/>
    </location>
</feature>
<feature type="compositionally biased region" description="Polar residues" evidence="1">
    <location>
        <begin position="12"/>
        <end position="21"/>
    </location>
</feature>
<dbReference type="InterPro" id="IPR041457">
    <property type="entry name" value="CxC2_KDZ-assoc"/>
</dbReference>
<reference evidence="3 4" key="1">
    <citation type="journal article" date="2018" name="Evol. Lett.">
        <title>Horizontal gene cluster transfer increased hallucinogenic mushroom diversity.</title>
        <authorList>
            <person name="Reynolds H.T."/>
            <person name="Vijayakumar V."/>
            <person name="Gluck-Thaler E."/>
            <person name="Korotkin H.B."/>
            <person name="Matheny P.B."/>
            <person name="Slot J.C."/>
        </authorList>
    </citation>
    <scope>NUCLEOTIDE SEQUENCE [LARGE SCALE GENOMIC DNA]</scope>
    <source>
        <strain evidence="3 4">2629</strain>
    </source>
</reference>
<dbReference type="InParanoid" id="A0A409YYL8"/>
<dbReference type="Pfam" id="PF18803">
    <property type="entry name" value="CxC2"/>
    <property type="match status" value="1"/>
</dbReference>
<dbReference type="InterPro" id="IPR040521">
    <property type="entry name" value="KDZ"/>
</dbReference>
<evidence type="ECO:0000256" key="1">
    <source>
        <dbReference type="SAM" id="MobiDB-lite"/>
    </source>
</evidence>
<feature type="compositionally biased region" description="Pro residues" evidence="1">
    <location>
        <begin position="102"/>
        <end position="115"/>
    </location>
</feature>
<accession>A0A409YYL8</accession>
<gene>
    <name evidence="3" type="ORF">CVT24_010770</name>
</gene>
<evidence type="ECO:0000259" key="2">
    <source>
        <dbReference type="Pfam" id="PF18803"/>
    </source>
</evidence>
<sequence length="1069" mass="120806">MNPNKHTRADSTESASVPNESSNKKPRTIQTSIQRTTKVVTLRRKSNGKSSIRSSSLKQQSTTKQQSATNPIISAPPAVDAVDEPSVEASSSSNVTGELVSPSPPPVPSVPPAPSVPHHGVPDQPSKVRRKNPHAKDKLTEWKEKHRQQYLDELLRHEGPIVDSKTATCTDCHQDLGKKDASLGIRCLDCTDGYPLRCNDCVLALHVNLPYHRIEEWKGTHFAKKSMYDLGLIVLLGHDGAMACSQPSSPSNLLVLHTNGWNTLRVQYCGCSTSRTVTREMQLFRARLLPTSSERMRTAFTFELMELFHELNLRSKITAYDFYYTMSNRRDPLKLQKQPSQMNNFHRAVRIWRHLFALKRSGCAHNPEGANATKAGQTMVECPACPHPLKNLPSDWDTNTKLAFLYTLFVAVDANFKLKGKDRGLDDIELGPGWGAFVEETQYQSYISQYVAEPEINTCDSEHDAVLRANIRQTPGYSVTGAGLVICSRHCLVRPNGAGDLQKGEKYCNMDYIIFSAVAGLCLLRLVITYDIACQWSRNYRTRMKTLPTNLHLSEKVSTRVAIPSWHINAHGKSCQQRFHVGYLDGVGRLCGDEVEQTWWTTNTLGASVREMGPAGRHETMGDHWNAFNFQKIVGFRKTFMKTLKEAVRMAAVQRENFNQFNTSFSDPGVIKAWEEMVIEYEQDPDIKPNPYEDTEIKITLHDVRLELGKEEQSRLRKEGLVQAHKVSMVAFLTTGLELEEQQRQLRVERSKQGAHPTAKQEADFQEKNAALFRRILLWRDTQKAYMPNITELTGTLEDDGSDSAVEDIPLFLPSKGRLREAQMEEALGEICRLRRILVGVTAFKIHNLAGEGNKANTRIRSTYTRLNDRIITAKETYRAAYGALLDLDPNGSWQMTLKELHDEDIRGPGKETNDSHGNRLISWIWLSRQSRAGDAAETDASTARMLNESMRVEWAQSRARCLRWEEEIQLVEEEMRRVVSYLRWKASWWESQATQRSDADNDVYLGLSAYAHKQALYNHALADHCQLYWTKGLKKLGMKLPFDEDVRGSEGATYDGGSDSSESSDNDS</sequence>
<feature type="compositionally biased region" description="Low complexity" evidence="1">
    <location>
        <begin position="48"/>
        <end position="67"/>
    </location>
</feature>
<evidence type="ECO:0000313" key="3">
    <source>
        <dbReference type="EMBL" id="PPR08116.1"/>
    </source>
</evidence>
<name>A0A409YYL8_9AGAR</name>
<dbReference type="Proteomes" id="UP000284842">
    <property type="component" value="Unassembled WGS sequence"/>
</dbReference>